<dbReference type="STRING" id="27342.A0A0H2QXY8"/>
<evidence type="ECO:0000313" key="1">
    <source>
        <dbReference type="EMBL" id="KLO04410.1"/>
    </source>
</evidence>
<feature type="non-terminal residue" evidence="1">
    <location>
        <position position="130"/>
    </location>
</feature>
<proteinExistence type="predicted"/>
<keyword evidence="2" id="KW-1185">Reference proteome</keyword>
<reference evidence="1 2" key="1">
    <citation type="submission" date="2015-04" db="EMBL/GenBank/DDBJ databases">
        <title>Complete genome sequence of Schizopora paradoxa KUC8140, a cosmopolitan wood degrader in East Asia.</title>
        <authorList>
            <consortium name="DOE Joint Genome Institute"/>
            <person name="Min B."/>
            <person name="Park H."/>
            <person name="Jang Y."/>
            <person name="Kim J.-J."/>
            <person name="Kim K.H."/>
            <person name="Pangilinan J."/>
            <person name="Lipzen A."/>
            <person name="Riley R."/>
            <person name="Grigoriev I.V."/>
            <person name="Spatafora J.W."/>
            <person name="Choi I.-G."/>
        </authorList>
    </citation>
    <scope>NUCLEOTIDE SEQUENCE [LARGE SCALE GENOMIC DNA]</scope>
    <source>
        <strain evidence="1 2">KUC8140</strain>
    </source>
</reference>
<gene>
    <name evidence="1" type="ORF">SCHPADRAFT_792782</name>
</gene>
<dbReference type="Proteomes" id="UP000053477">
    <property type="component" value="Unassembled WGS sequence"/>
</dbReference>
<dbReference type="AlphaFoldDB" id="A0A0H2QXY8"/>
<evidence type="ECO:0000313" key="2">
    <source>
        <dbReference type="Proteomes" id="UP000053477"/>
    </source>
</evidence>
<dbReference type="EMBL" id="KQ086554">
    <property type="protein sequence ID" value="KLO04410.1"/>
    <property type="molecule type" value="Genomic_DNA"/>
</dbReference>
<accession>A0A0H2QXY8</accession>
<dbReference type="OrthoDB" id="2671200at2759"/>
<organism evidence="1 2">
    <name type="scientific">Schizopora paradoxa</name>
    <dbReference type="NCBI Taxonomy" id="27342"/>
    <lineage>
        <taxon>Eukaryota</taxon>
        <taxon>Fungi</taxon>
        <taxon>Dikarya</taxon>
        <taxon>Basidiomycota</taxon>
        <taxon>Agaricomycotina</taxon>
        <taxon>Agaricomycetes</taxon>
        <taxon>Hymenochaetales</taxon>
        <taxon>Schizoporaceae</taxon>
        <taxon>Schizopora</taxon>
    </lineage>
</organism>
<name>A0A0H2QXY8_9AGAM</name>
<sequence>WAVSPRYEKIAMRDLRAGRPARFFHKAAAGLTRRQHSMIVHLRTGHIGLNSHLKRIGRLESGDCPHCAGREETVTHFLMECPKYAAARRVMQRNSRTSKSLVELLTNPESFKKVAHFVDATGRLKKVFGE</sequence>
<evidence type="ECO:0008006" key="3">
    <source>
        <dbReference type="Google" id="ProtNLM"/>
    </source>
</evidence>
<protein>
    <recommendedName>
        <fullName evidence="3">Reverse transcriptase zinc-binding domain-containing protein</fullName>
    </recommendedName>
</protein>
<dbReference type="InParanoid" id="A0A0H2QXY8"/>
<feature type="non-terminal residue" evidence="1">
    <location>
        <position position="1"/>
    </location>
</feature>